<evidence type="ECO:0000256" key="2">
    <source>
        <dbReference type="ARBA" id="ARBA00022448"/>
    </source>
</evidence>
<dbReference type="EMBL" id="CP036455">
    <property type="protein sequence ID" value="QBI53136.1"/>
    <property type="molecule type" value="Genomic_DNA"/>
</dbReference>
<feature type="compositionally biased region" description="Basic and acidic residues" evidence="4">
    <location>
        <begin position="158"/>
        <end position="177"/>
    </location>
</feature>
<evidence type="ECO:0000256" key="1">
    <source>
        <dbReference type="ARBA" id="ARBA00011028"/>
    </source>
</evidence>
<evidence type="ECO:0000313" key="5">
    <source>
        <dbReference type="EMBL" id="QBI53136.1"/>
    </source>
</evidence>
<dbReference type="InterPro" id="IPR006127">
    <property type="entry name" value="ZnuA-like"/>
</dbReference>
<comment type="similarity">
    <text evidence="1">Belongs to the bacterial solute-binding protein 9 family.</text>
</comment>
<dbReference type="GO" id="GO:0046872">
    <property type="term" value="F:metal ion binding"/>
    <property type="evidence" value="ECO:0007669"/>
    <property type="project" value="InterPro"/>
</dbReference>
<dbReference type="RefSeq" id="WP_131097554.1">
    <property type="nucleotide sequence ID" value="NZ_CP036455.1"/>
</dbReference>
<keyword evidence="2" id="KW-0813">Transport</keyword>
<dbReference type="Proteomes" id="UP000292235">
    <property type="component" value="Chromosome"/>
</dbReference>
<feature type="region of interest" description="Disordered" evidence="4">
    <location>
        <begin position="129"/>
        <end position="177"/>
    </location>
</feature>
<dbReference type="GO" id="GO:0030001">
    <property type="term" value="P:metal ion transport"/>
    <property type="evidence" value="ECO:0007669"/>
    <property type="project" value="InterPro"/>
</dbReference>
<reference evidence="5 6" key="1">
    <citation type="submission" date="2019-02" db="EMBL/GenBank/DDBJ databases">
        <authorList>
            <person name="Khodamoradi S."/>
            <person name="Hahnke R.L."/>
            <person name="Kaempfer P."/>
            <person name="Schumann P."/>
            <person name="Rohde M."/>
            <person name="Steinert M."/>
            <person name="Luzhetskyy A."/>
            <person name="Wink J."/>
            <person name="Ruckert C."/>
        </authorList>
    </citation>
    <scope>NUCLEOTIDE SEQUENCE [LARGE SCALE GENOMIC DNA]</scope>
    <source>
        <strain evidence="5 6">M2</strain>
    </source>
</reference>
<sequence length="347" mass="35855" precursor="true">MRGRIDIKLTAVCAAAVLTAAGCGDGGQAAGEASGKLSVVTGVYPLQWLAEQVGGDHVDVANLTEPGAGPHDLELTPRQIGQVGEADVAFYVAGLQPAVDDAVESQGGGNALDVAELVDLRTLEANAEAAEGGHDHGAQEGGDHEHGGEASTDDAQEGGDHDHDHGEEGAHGHGALDPHMWLDTERFAEAASGLADRLAELDPDHSADYAANAESVDGLLGEIGTEYTEGLAECESRDIVVSHSAFGYLAARFDLHQISPAGLDPHSEPSPARLAEVAATVREHDITTVFTEPLSDSGAARTIAAEADAETAILDPIEGITDRSPGDDYPSIMRANLDTLTEALRCS</sequence>
<dbReference type="PANTHER" id="PTHR42953">
    <property type="entry name" value="HIGH-AFFINITY ZINC UPTAKE SYSTEM PROTEIN ZNUA-RELATED"/>
    <property type="match status" value="1"/>
</dbReference>
<evidence type="ECO:0000256" key="4">
    <source>
        <dbReference type="SAM" id="MobiDB-lite"/>
    </source>
</evidence>
<dbReference type="InterPro" id="IPR050492">
    <property type="entry name" value="Bact_metal-bind_prot9"/>
</dbReference>
<dbReference type="KEGG" id="strr:EKD16_06695"/>
<dbReference type="Gene3D" id="3.40.50.1980">
    <property type="entry name" value="Nitrogenase molybdenum iron protein domain"/>
    <property type="match status" value="2"/>
</dbReference>
<proteinExistence type="inferred from homology"/>
<organism evidence="5 6">
    <name type="scientific">Streptomonospora litoralis</name>
    <dbReference type="NCBI Taxonomy" id="2498135"/>
    <lineage>
        <taxon>Bacteria</taxon>
        <taxon>Bacillati</taxon>
        <taxon>Actinomycetota</taxon>
        <taxon>Actinomycetes</taxon>
        <taxon>Streptosporangiales</taxon>
        <taxon>Nocardiopsidaceae</taxon>
        <taxon>Streptomonospora</taxon>
    </lineage>
</organism>
<dbReference type="PROSITE" id="PS51257">
    <property type="entry name" value="PROKAR_LIPOPROTEIN"/>
    <property type="match status" value="1"/>
</dbReference>
<name>A0A4P6PXY6_9ACTN</name>
<evidence type="ECO:0000256" key="3">
    <source>
        <dbReference type="ARBA" id="ARBA00022729"/>
    </source>
</evidence>
<gene>
    <name evidence="5" type="primary">znuA</name>
    <name evidence="5" type="ORF">EKD16_06695</name>
</gene>
<evidence type="ECO:0000313" key="6">
    <source>
        <dbReference type="Proteomes" id="UP000292235"/>
    </source>
</evidence>
<dbReference type="Pfam" id="PF01297">
    <property type="entry name" value="ZnuA"/>
    <property type="match status" value="1"/>
</dbReference>
<dbReference type="SUPFAM" id="SSF53807">
    <property type="entry name" value="Helical backbone' metal receptor"/>
    <property type="match status" value="1"/>
</dbReference>
<protein>
    <submittedName>
        <fullName evidence="5">High-affinity zinc uptake system binding-protein ZnuA</fullName>
    </submittedName>
</protein>
<dbReference type="PANTHER" id="PTHR42953:SF3">
    <property type="entry name" value="HIGH-AFFINITY ZINC UPTAKE SYSTEM PROTEIN ZNUA"/>
    <property type="match status" value="1"/>
</dbReference>
<keyword evidence="3" id="KW-0732">Signal</keyword>
<dbReference type="AlphaFoldDB" id="A0A4P6PXY6"/>
<feature type="compositionally biased region" description="Basic and acidic residues" evidence="4">
    <location>
        <begin position="131"/>
        <end position="148"/>
    </location>
</feature>
<dbReference type="OrthoDB" id="9810636at2"/>
<accession>A0A4P6PXY6</accession>
<keyword evidence="6" id="KW-1185">Reference proteome</keyword>